<organism evidence="10 11">
    <name type="scientific">Plakobranchus ocellatus</name>
    <dbReference type="NCBI Taxonomy" id="259542"/>
    <lineage>
        <taxon>Eukaryota</taxon>
        <taxon>Metazoa</taxon>
        <taxon>Spiralia</taxon>
        <taxon>Lophotrochozoa</taxon>
        <taxon>Mollusca</taxon>
        <taxon>Gastropoda</taxon>
        <taxon>Heterobranchia</taxon>
        <taxon>Euthyneura</taxon>
        <taxon>Panpulmonata</taxon>
        <taxon>Sacoglossa</taxon>
        <taxon>Placobranchoidea</taxon>
        <taxon>Plakobranchidae</taxon>
        <taxon>Plakobranchus</taxon>
    </lineage>
</organism>
<dbReference type="GO" id="GO:0016020">
    <property type="term" value="C:membrane"/>
    <property type="evidence" value="ECO:0007669"/>
    <property type="project" value="UniProtKB-SubCell"/>
</dbReference>
<evidence type="ECO:0000256" key="6">
    <source>
        <dbReference type="SAM" id="MobiDB-lite"/>
    </source>
</evidence>
<proteinExistence type="inferred from homology"/>
<evidence type="ECO:0000256" key="3">
    <source>
        <dbReference type="ARBA" id="ARBA00022692"/>
    </source>
</evidence>
<comment type="caution">
    <text evidence="10">The sequence shown here is derived from an EMBL/GenBank/DDBJ whole genome shotgun (WGS) entry which is preliminary data.</text>
</comment>
<dbReference type="GO" id="GO:0005262">
    <property type="term" value="F:calcium channel activity"/>
    <property type="evidence" value="ECO:0007669"/>
    <property type="project" value="TreeGrafter"/>
</dbReference>
<evidence type="ECO:0000256" key="7">
    <source>
        <dbReference type="SAM" id="Phobius"/>
    </source>
</evidence>
<comment type="similarity">
    <text evidence="2">Belongs to the polycystin family.</text>
</comment>
<comment type="subcellular location">
    <subcellularLocation>
        <location evidence="1">Membrane</location>
        <topology evidence="1">Multi-pass membrane protein</topology>
    </subcellularLocation>
</comment>
<dbReference type="AlphaFoldDB" id="A0AAV4ACC4"/>
<keyword evidence="5 7" id="KW-0472">Membrane</keyword>
<keyword evidence="11" id="KW-1185">Reference proteome</keyword>
<feature type="transmembrane region" description="Helical" evidence="7">
    <location>
        <begin position="211"/>
        <end position="232"/>
    </location>
</feature>
<evidence type="ECO:0000256" key="5">
    <source>
        <dbReference type="ARBA" id="ARBA00023136"/>
    </source>
</evidence>
<feature type="transmembrane region" description="Helical" evidence="7">
    <location>
        <begin position="350"/>
        <end position="368"/>
    </location>
</feature>
<dbReference type="Pfam" id="PF08016">
    <property type="entry name" value="PKD_channel"/>
    <property type="match status" value="1"/>
</dbReference>
<dbReference type="Proteomes" id="UP000735302">
    <property type="component" value="Unassembled WGS sequence"/>
</dbReference>
<dbReference type="InterPro" id="IPR013122">
    <property type="entry name" value="PKD1_2_channel"/>
</dbReference>
<evidence type="ECO:0000256" key="1">
    <source>
        <dbReference type="ARBA" id="ARBA00004141"/>
    </source>
</evidence>
<dbReference type="PANTHER" id="PTHR10877:SF194">
    <property type="entry name" value="LOCATION OF VULVA DEFECTIVE 1"/>
    <property type="match status" value="1"/>
</dbReference>
<dbReference type="PANTHER" id="PTHR10877">
    <property type="entry name" value="POLYCYSTIN FAMILY MEMBER"/>
    <property type="match status" value="1"/>
</dbReference>
<evidence type="ECO:0000259" key="8">
    <source>
        <dbReference type="Pfam" id="PF08016"/>
    </source>
</evidence>
<dbReference type="InterPro" id="IPR051223">
    <property type="entry name" value="Polycystin"/>
</dbReference>
<accession>A0AAV4ACC4</accession>
<protein>
    <submittedName>
        <fullName evidence="10">Polycystic kidney disease protein 1-like 2</fullName>
    </submittedName>
</protein>
<feature type="region of interest" description="Disordered" evidence="6">
    <location>
        <begin position="80"/>
        <end position="109"/>
    </location>
</feature>
<name>A0AAV4ACC4_9GAST</name>
<reference evidence="10 11" key="1">
    <citation type="journal article" date="2021" name="Elife">
        <title>Chloroplast acquisition without the gene transfer in kleptoplastic sea slugs, Plakobranchus ocellatus.</title>
        <authorList>
            <person name="Maeda T."/>
            <person name="Takahashi S."/>
            <person name="Yoshida T."/>
            <person name="Shimamura S."/>
            <person name="Takaki Y."/>
            <person name="Nagai Y."/>
            <person name="Toyoda A."/>
            <person name="Suzuki Y."/>
            <person name="Arimoto A."/>
            <person name="Ishii H."/>
            <person name="Satoh N."/>
            <person name="Nishiyama T."/>
            <person name="Hasebe M."/>
            <person name="Maruyama T."/>
            <person name="Minagawa J."/>
            <person name="Obokata J."/>
            <person name="Shigenobu S."/>
        </authorList>
    </citation>
    <scope>NUCLEOTIDE SEQUENCE [LARGE SCALE GENOMIC DNA]</scope>
</reference>
<feature type="domain" description="Polycystin" evidence="9">
    <location>
        <begin position="394"/>
        <end position="597"/>
    </location>
</feature>
<feature type="transmembrane region" description="Helical" evidence="7">
    <location>
        <begin position="606"/>
        <end position="628"/>
    </location>
</feature>
<evidence type="ECO:0000313" key="11">
    <source>
        <dbReference type="Proteomes" id="UP000735302"/>
    </source>
</evidence>
<feature type="domain" description="Polycystin cation channel PKD1/PKD2" evidence="8">
    <location>
        <begin position="608"/>
        <end position="679"/>
    </location>
</feature>
<dbReference type="InterPro" id="IPR046791">
    <property type="entry name" value="Polycystin_dom"/>
</dbReference>
<gene>
    <name evidence="10" type="ORF">PoB_003104700</name>
</gene>
<feature type="transmembrane region" description="Helical" evidence="7">
    <location>
        <begin position="655"/>
        <end position="674"/>
    </location>
</feature>
<keyword evidence="3 7" id="KW-0812">Transmembrane</keyword>
<dbReference type="Pfam" id="PF20519">
    <property type="entry name" value="Polycystin_dom"/>
    <property type="match status" value="1"/>
</dbReference>
<evidence type="ECO:0000259" key="9">
    <source>
        <dbReference type="Pfam" id="PF20519"/>
    </source>
</evidence>
<keyword evidence="4 7" id="KW-1133">Transmembrane helix</keyword>
<sequence>MSQLLYHLPVGKEKRADISMPLLGLLTPQMEKKCLEVALNHSTMPLHDGEDLEETEVHEGTITSEEAIKDKQEEKEIKVEARETDKQPDKDITREQKTNERQKQQCEEEINEKQQRVLKTYFIEYRRQAEWACLPKDSAAGCWLIIVVARPTKFLYSNLDSEAGSYWWPTQPPDHLRSGGMSNPMLTPTSHHRCSHSLASNCRQSLRLPYWSTYVTWSLVCVFNTLLVYNIIVQGLSLVTERSLNWLLTYFMAFLLNIILFMPLVVCLKAVIMIRVIKKEQSMGEKSPLSNLDEGLKLLIKDKASQKAIVGGKRKRLKVQQSYPISLIDASKVLERLKVESKAKEMLRELVFYTVFMITVLFIINGHIDVNMEYMQKSSVESELLGLEREDLRIENVNAVWDYLVNEVIIKLIPQIDDLRYDKSRTFYLLTHARLRQVRTRFEINYDCIEGVPEVVWPRDDIHSCSQQVTDEEVEDHRSFNDSWDRVISDTEDLSDDSPYRYHPAAELKSFAYVGQHGFYSGGGYVVRLLREDPASVQQLLTKVFEDGWIDKLSRCIFLEFIVYNPSVDMYTQVTVAFEVDLNGGIFASKTINTANLSITKRGNRLWFKVVEMLVGILTLSCVLLFLLRRNSFAHVIQQFEDTGHTFYLDFSEVFFWQNLFHLSMGFFGALVIFKMLKVTTNGVYNDKLLKTYRKNAARSTGVQVSFGEIEYFNGHNQ</sequence>
<evidence type="ECO:0000256" key="2">
    <source>
        <dbReference type="ARBA" id="ARBA00007200"/>
    </source>
</evidence>
<feature type="transmembrane region" description="Helical" evidence="7">
    <location>
        <begin position="244"/>
        <end position="277"/>
    </location>
</feature>
<dbReference type="EMBL" id="BLXT01003739">
    <property type="protein sequence ID" value="GFO04542.1"/>
    <property type="molecule type" value="Genomic_DNA"/>
</dbReference>
<evidence type="ECO:0000256" key="4">
    <source>
        <dbReference type="ARBA" id="ARBA00022989"/>
    </source>
</evidence>
<evidence type="ECO:0000313" key="10">
    <source>
        <dbReference type="EMBL" id="GFO04542.1"/>
    </source>
</evidence>
<dbReference type="GO" id="GO:0050982">
    <property type="term" value="P:detection of mechanical stimulus"/>
    <property type="evidence" value="ECO:0007669"/>
    <property type="project" value="TreeGrafter"/>
</dbReference>